<comment type="caution">
    <text evidence="2">The sequence shown here is derived from an EMBL/GenBank/DDBJ whole genome shotgun (WGS) entry which is preliminary data.</text>
</comment>
<protein>
    <submittedName>
        <fullName evidence="2">Uncharacterized protein</fullName>
    </submittedName>
</protein>
<gene>
    <name evidence="2" type="ORF">PMAYCL1PPCAC_21810</name>
</gene>
<evidence type="ECO:0000313" key="3">
    <source>
        <dbReference type="Proteomes" id="UP001328107"/>
    </source>
</evidence>
<proteinExistence type="predicted"/>
<evidence type="ECO:0000256" key="1">
    <source>
        <dbReference type="SAM" id="MobiDB-lite"/>
    </source>
</evidence>
<sequence>KREEEKTLLLLSRQWNGWLNPDVLDLHFLSPYQSADMMNERIEKIKGASKSPGETEGIIQKRRMD</sequence>
<dbReference type="EMBL" id="BTRK01000005">
    <property type="protein sequence ID" value="GMR51615.1"/>
    <property type="molecule type" value="Genomic_DNA"/>
</dbReference>
<organism evidence="2 3">
    <name type="scientific">Pristionchus mayeri</name>
    <dbReference type="NCBI Taxonomy" id="1317129"/>
    <lineage>
        <taxon>Eukaryota</taxon>
        <taxon>Metazoa</taxon>
        <taxon>Ecdysozoa</taxon>
        <taxon>Nematoda</taxon>
        <taxon>Chromadorea</taxon>
        <taxon>Rhabditida</taxon>
        <taxon>Rhabditina</taxon>
        <taxon>Diplogasteromorpha</taxon>
        <taxon>Diplogasteroidea</taxon>
        <taxon>Neodiplogasteridae</taxon>
        <taxon>Pristionchus</taxon>
    </lineage>
</organism>
<feature type="region of interest" description="Disordered" evidence="1">
    <location>
        <begin position="46"/>
        <end position="65"/>
    </location>
</feature>
<name>A0AAN5I4Z2_9BILA</name>
<keyword evidence="3" id="KW-1185">Reference proteome</keyword>
<dbReference type="AlphaFoldDB" id="A0AAN5I4Z2"/>
<evidence type="ECO:0000313" key="2">
    <source>
        <dbReference type="EMBL" id="GMR51615.1"/>
    </source>
</evidence>
<accession>A0AAN5I4Z2</accession>
<reference evidence="3" key="1">
    <citation type="submission" date="2022-10" db="EMBL/GenBank/DDBJ databases">
        <title>Genome assembly of Pristionchus species.</title>
        <authorList>
            <person name="Yoshida K."/>
            <person name="Sommer R.J."/>
        </authorList>
    </citation>
    <scope>NUCLEOTIDE SEQUENCE [LARGE SCALE GENOMIC DNA]</scope>
    <source>
        <strain evidence="3">RS5460</strain>
    </source>
</reference>
<dbReference type="Proteomes" id="UP001328107">
    <property type="component" value="Unassembled WGS sequence"/>
</dbReference>
<feature type="non-terminal residue" evidence="2">
    <location>
        <position position="1"/>
    </location>
</feature>